<comment type="caution">
    <text evidence="1">The sequence shown here is derived from an EMBL/GenBank/DDBJ whole genome shotgun (WGS) entry which is preliminary data.</text>
</comment>
<sequence>MDNDVIKRIRKLNQQHSYTSIQMHEVISRKLCISGNGHKYLRFLIEKGPMTAGELANLTGLTTGAVRGLIDRLE</sequence>
<keyword evidence="2" id="KW-1185">Reference proteome</keyword>
<gene>
    <name evidence="1" type="ORF">LX87_04541</name>
</gene>
<dbReference type="SUPFAM" id="SSF46785">
    <property type="entry name" value="Winged helix' DNA-binding domain"/>
    <property type="match status" value="1"/>
</dbReference>
<dbReference type="Gene3D" id="1.10.10.10">
    <property type="entry name" value="Winged helix-like DNA-binding domain superfamily/Winged helix DNA-binding domain"/>
    <property type="match status" value="1"/>
</dbReference>
<evidence type="ECO:0008006" key="3">
    <source>
        <dbReference type="Google" id="ProtNLM"/>
    </source>
</evidence>
<accession>A0A327WM65</accession>
<organism evidence="1 2">
    <name type="scientific">Larkinella arboricola</name>
    <dbReference type="NCBI Taxonomy" id="643671"/>
    <lineage>
        <taxon>Bacteria</taxon>
        <taxon>Pseudomonadati</taxon>
        <taxon>Bacteroidota</taxon>
        <taxon>Cytophagia</taxon>
        <taxon>Cytophagales</taxon>
        <taxon>Spirosomataceae</taxon>
        <taxon>Larkinella</taxon>
    </lineage>
</organism>
<evidence type="ECO:0000313" key="2">
    <source>
        <dbReference type="Proteomes" id="UP000248790"/>
    </source>
</evidence>
<proteinExistence type="predicted"/>
<reference evidence="1 2" key="1">
    <citation type="submission" date="2018-06" db="EMBL/GenBank/DDBJ databases">
        <title>Genomic Encyclopedia of Archaeal and Bacterial Type Strains, Phase II (KMG-II): from individual species to whole genera.</title>
        <authorList>
            <person name="Goeker M."/>
        </authorList>
    </citation>
    <scope>NUCLEOTIDE SEQUENCE [LARGE SCALE GENOMIC DNA]</scope>
    <source>
        <strain evidence="1 2">DSM 21851</strain>
    </source>
</reference>
<dbReference type="Proteomes" id="UP000248790">
    <property type="component" value="Unassembled WGS sequence"/>
</dbReference>
<dbReference type="EMBL" id="QLMC01000006">
    <property type="protein sequence ID" value="RAJ93029.1"/>
    <property type="molecule type" value="Genomic_DNA"/>
</dbReference>
<protein>
    <recommendedName>
        <fullName evidence="3">Winged helix-turn-helix DNA-binding protein</fullName>
    </recommendedName>
</protein>
<name>A0A327WM65_LARAB</name>
<dbReference type="InterPro" id="IPR036388">
    <property type="entry name" value="WH-like_DNA-bd_sf"/>
</dbReference>
<dbReference type="AlphaFoldDB" id="A0A327WM65"/>
<evidence type="ECO:0000313" key="1">
    <source>
        <dbReference type="EMBL" id="RAJ93029.1"/>
    </source>
</evidence>
<dbReference type="InterPro" id="IPR036390">
    <property type="entry name" value="WH_DNA-bd_sf"/>
</dbReference>